<feature type="signal peptide" evidence="2">
    <location>
        <begin position="1"/>
        <end position="18"/>
    </location>
</feature>
<gene>
    <name evidence="3" type="ORF">ABIA52_000886</name>
</gene>
<organism evidence="3 4">
    <name type="scientific">Paenarthrobacter histidinolovorans</name>
    <dbReference type="NCBI Taxonomy" id="43664"/>
    <lineage>
        <taxon>Bacteria</taxon>
        <taxon>Bacillati</taxon>
        <taxon>Actinomycetota</taxon>
        <taxon>Actinomycetes</taxon>
        <taxon>Micrococcales</taxon>
        <taxon>Micrococcaceae</taxon>
        <taxon>Paenarthrobacter</taxon>
    </lineage>
</organism>
<evidence type="ECO:0000256" key="2">
    <source>
        <dbReference type="SAM" id="SignalP"/>
    </source>
</evidence>
<accession>A0ABW8N1U0</accession>
<sequence>MRSSYVMVLWALSQGVGAAGPLPQLAAPGPASDLEADLEADR</sequence>
<reference evidence="3 4" key="1">
    <citation type="submission" date="2024-10" db="EMBL/GenBank/DDBJ databases">
        <title>Novel secondary metabolite-producing bacteria for plant disease control.</title>
        <authorList>
            <person name="Chevrette M."/>
        </authorList>
    </citation>
    <scope>NUCLEOTIDE SEQUENCE [LARGE SCALE GENOMIC DNA]</scope>
    <source>
        <strain evidence="3 4">J30 TE3557</strain>
    </source>
</reference>
<dbReference type="Proteomes" id="UP001620520">
    <property type="component" value="Unassembled WGS sequence"/>
</dbReference>
<name>A0ABW8N1U0_9MICC</name>
<evidence type="ECO:0000313" key="4">
    <source>
        <dbReference type="Proteomes" id="UP001620520"/>
    </source>
</evidence>
<evidence type="ECO:0000313" key="3">
    <source>
        <dbReference type="EMBL" id="MFK4637997.1"/>
    </source>
</evidence>
<protein>
    <submittedName>
        <fullName evidence="3">Uncharacterized protein</fullName>
    </submittedName>
</protein>
<evidence type="ECO:0000256" key="1">
    <source>
        <dbReference type="SAM" id="MobiDB-lite"/>
    </source>
</evidence>
<keyword evidence="2" id="KW-0732">Signal</keyword>
<proteinExistence type="predicted"/>
<feature type="compositionally biased region" description="Low complexity" evidence="1">
    <location>
        <begin position="21"/>
        <end position="31"/>
    </location>
</feature>
<comment type="caution">
    <text evidence="3">The sequence shown here is derived from an EMBL/GenBank/DDBJ whole genome shotgun (WGS) entry which is preliminary data.</text>
</comment>
<feature type="chain" id="PRO_5045617041" evidence="2">
    <location>
        <begin position="19"/>
        <end position="42"/>
    </location>
</feature>
<feature type="region of interest" description="Disordered" evidence="1">
    <location>
        <begin position="21"/>
        <end position="42"/>
    </location>
</feature>
<dbReference type="RefSeq" id="WP_404593691.1">
    <property type="nucleotide sequence ID" value="NZ_JBIYEW010000003.1"/>
</dbReference>
<keyword evidence="4" id="KW-1185">Reference proteome</keyword>
<dbReference type="EMBL" id="JBIYEW010000003">
    <property type="protein sequence ID" value="MFK4637997.1"/>
    <property type="molecule type" value="Genomic_DNA"/>
</dbReference>